<feature type="signal peptide" evidence="1">
    <location>
        <begin position="1"/>
        <end position="16"/>
    </location>
</feature>
<gene>
    <name evidence="2" type="primary">ORF187485</name>
</gene>
<feature type="chain" id="PRO_5002111864" evidence="1">
    <location>
        <begin position="17"/>
        <end position="58"/>
    </location>
</feature>
<evidence type="ECO:0000313" key="2">
    <source>
        <dbReference type="EMBL" id="CEK92284.1"/>
    </source>
</evidence>
<evidence type="ECO:0000256" key="1">
    <source>
        <dbReference type="SAM" id="SignalP"/>
    </source>
</evidence>
<proteinExistence type="predicted"/>
<organism evidence="2">
    <name type="scientific">Arion vulgaris</name>
    <dbReference type="NCBI Taxonomy" id="1028688"/>
    <lineage>
        <taxon>Eukaryota</taxon>
        <taxon>Metazoa</taxon>
        <taxon>Spiralia</taxon>
        <taxon>Lophotrochozoa</taxon>
        <taxon>Mollusca</taxon>
        <taxon>Gastropoda</taxon>
        <taxon>Heterobranchia</taxon>
        <taxon>Euthyneura</taxon>
        <taxon>Panpulmonata</taxon>
        <taxon>Eupulmonata</taxon>
        <taxon>Stylommatophora</taxon>
        <taxon>Helicina</taxon>
        <taxon>Arionoidea</taxon>
        <taxon>Arionidae</taxon>
        <taxon>Arion</taxon>
    </lineage>
</organism>
<name>A0A0B7BG36_9EUPU</name>
<dbReference type="EMBL" id="HACG01045419">
    <property type="protein sequence ID" value="CEK92284.1"/>
    <property type="molecule type" value="Transcribed_RNA"/>
</dbReference>
<protein>
    <submittedName>
        <fullName evidence="2">Uncharacterized protein</fullName>
    </submittedName>
</protein>
<dbReference type="AlphaFoldDB" id="A0A0B7BG36"/>
<reference evidence="2" key="1">
    <citation type="submission" date="2014-12" db="EMBL/GenBank/DDBJ databases">
        <title>Insight into the proteome of Arion vulgaris.</title>
        <authorList>
            <person name="Aradska J."/>
            <person name="Bulat T."/>
            <person name="Smidak R."/>
            <person name="Sarate P."/>
            <person name="Gangsoo J."/>
            <person name="Sialana F."/>
            <person name="Bilban M."/>
            <person name="Lubec G."/>
        </authorList>
    </citation>
    <scope>NUCLEOTIDE SEQUENCE</scope>
    <source>
        <tissue evidence="2">Skin</tissue>
    </source>
</reference>
<keyword evidence="1" id="KW-0732">Signal</keyword>
<sequence>MIRDVHGVLMFLSVLCSHNMVVSDLYMAKKLLTIQRLFYSSDHCRKQDMKLHRTFRMT</sequence>
<accession>A0A0B7BG36</accession>